<evidence type="ECO:0000256" key="1">
    <source>
        <dbReference type="SAM" id="SignalP"/>
    </source>
</evidence>
<dbReference type="AlphaFoldDB" id="A0A2A4G710"/>
<dbReference type="EMBL" id="NBWU01000004">
    <property type="protein sequence ID" value="PCE63744.1"/>
    <property type="molecule type" value="Genomic_DNA"/>
</dbReference>
<reference evidence="2 3" key="1">
    <citation type="submission" date="2017-04" db="EMBL/GenBank/DDBJ databases">
        <title>A new member of the family Flavobacteriaceae isolated from ascidians.</title>
        <authorList>
            <person name="Chen L."/>
        </authorList>
    </citation>
    <scope>NUCLEOTIDE SEQUENCE [LARGE SCALE GENOMIC DNA]</scope>
    <source>
        <strain evidence="2 3">HQA918</strain>
    </source>
</reference>
<proteinExistence type="predicted"/>
<feature type="chain" id="PRO_5013014586" evidence="1">
    <location>
        <begin position="31"/>
        <end position="215"/>
    </location>
</feature>
<accession>A0A2A4G710</accession>
<gene>
    <name evidence="2" type="ORF">B7P33_10745</name>
</gene>
<comment type="caution">
    <text evidence="2">The sequence shown here is derived from an EMBL/GenBank/DDBJ whole genome shotgun (WGS) entry which is preliminary data.</text>
</comment>
<keyword evidence="1" id="KW-0732">Signal</keyword>
<keyword evidence="3" id="KW-1185">Reference proteome</keyword>
<evidence type="ECO:0000313" key="2">
    <source>
        <dbReference type="EMBL" id="PCE63744.1"/>
    </source>
</evidence>
<name>A0A2A4G710_9FLAO</name>
<protein>
    <submittedName>
        <fullName evidence="2">Uncharacterized protein</fullName>
    </submittedName>
</protein>
<dbReference type="Proteomes" id="UP000219559">
    <property type="component" value="Unassembled WGS sequence"/>
</dbReference>
<evidence type="ECO:0000313" key="3">
    <source>
        <dbReference type="Proteomes" id="UP000219559"/>
    </source>
</evidence>
<organism evidence="2 3">
    <name type="scientific">Sediminicola luteus</name>
    <dbReference type="NCBI Taxonomy" id="319238"/>
    <lineage>
        <taxon>Bacteria</taxon>
        <taxon>Pseudomonadati</taxon>
        <taxon>Bacteroidota</taxon>
        <taxon>Flavobacteriia</taxon>
        <taxon>Flavobacteriales</taxon>
        <taxon>Flavobacteriaceae</taxon>
        <taxon>Sediminicola</taxon>
    </lineage>
</organism>
<feature type="signal peptide" evidence="1">
    <location>
        <begin position="1"/>
        <end position="30"/>
    </location>
</feature>
<sequence length="215" mass="24832">MVYFKPDLQIMTKLRLLLFSFLLGCVGVTAQEDIHITLDSYGPLGSFSIYINKSTTKIRVAMEVKEADRVLDSDEEKALDSRTERLATFMQKDISQEQKRLVVSEFRKYKRQFEIYRKDSLDFNLSESLEYGNAIDALVKRSTFGKIIPDTRIILDGRSISVSILDPTGDTFELSVHNPDKYYEPEIYRVLKSTFALFRELKPELGIDEFIIGPY</sequence>